<dbReference type="PANTHER" id="PTHR16277">
    <property type="entry name" value="CELL DIVISION CYCLE ASSOCIATED PROTEIN 4/SERTA DOMAIN-CONTAINING PROTEIN 2"/>
    <property type="match status" value="1"/>
</dbReference>
<dbReference type="RefSeq" id="XP_002735177.1">
    <property type="nucleotide sequence ID" value="XM_002735131.2"/>
</dbReference>
<dbReference type="Pfam" id="PF06031">
    <property type="entry name" value="SERTA"/>
    <property type="match status" value="1"/>
</dbReference>
<evidence type="ECO:0000313" key="3">
    <source>
        <dbReference type="RefSeq" id="XP_002735177.1"/>
    </source>
</evidence>
<name>A0ABM0GQN5_SACKO</name>
<dbReference type="PROSITE" id="PS51053">
    <property type="entry name" value="SERTA"/>
    <property type="match status" value="1"/>
</dbReference>
<proteinExistence type="predicted"/>
<gene>
    <name evidence="3" type="primary">LOC100376671</name>
</gene>
<protein>
    <submittedName>
        <fullName evidence="3">Cell division cycle-associated protein 4-like</fullName>
    </submittedName>
</protein>
<accession>A0ABM0GQN5</accession>
<reference evidence="3" key="1">
    <citation type="submission" date="2025-08" db="UniProtKB">
        <authorList>
            <consortium name="RefSeq"/>
        </authorList>
    </citation>
    <scope>IDENTIFICATION</scope>
    <source>
        <tissue evidence="3">Testes</tissue>
    </source>
</reference>
<dbReference type="Proteomes" id="UP000694865">
    <property type="component" value="Unplaced"/>
</dbReference>
<dbReference type="GeneID" id="100376671"/>
<feature type="domain" description="SERTA" evidence="1">
    <location>
        <begin position="25"/>
        <end position="72"/>
    </location>
</feature>
<organism evidence="2 3">
    <name type="scientific">Saccoglossus kowalevskii</name>
    <name type="common">Acorn worm</name>
    <dbReference type="NCBI Taxonomy" id="10224"/>
    <lineage>
        <taxon>Eukaryota</taxon>
        <taxon>Metazoa</taxon>
        <taxon>Hemichordata</taxon>
        <taxon>Enteropneusta</taxon>
        <taxon>Harrimaniidae</taxon>
        <taxon>Saccoglossus</taxon>
    </lineage>
</organism>
<evidence type="ECO:0000313" key="2">
    <source>
        <dbReference type="Proteomes" id="UP000694865"/>
    </source>
</evidence>
<evidence type="ECO:0000259" key="1">
    <source>
        <dbReference type="PROSITE" id="PS51053"/>
    </source>
</evidence>
<sequence length="226" mass="25507">MLAKGIKRKYHDLEEEPKKGVANMYCEQRQSFLNISLVKLRTCHNVTEPCLLRSVLICNTLKQIENEIATENHRRQPCDNVGVEKKLSRPCVVSSEENERCKSVAGMTTLEVAMETEEGAQVICGTGDQIEGRTLQNRVACNEIKKHCTTDISMSLLEACEEEFSDIDVSLYDFDLFMPLSPKSTEDVWKPFCFEKSIADSLSSPCRTDVADELDQIMNTLIEVGM</sequence>
<dbReference type="InterPro" id="IPR009263">
    <property type="entry name" value="SERTA_dom"/>
</dbReference>
<dbReference type="PANTHER" id="PTHR16277:SF7">
    <property type="entry name" value="RE12330P"/>
    <property type="match status" value="1"/>
</dbReference>
<dbReference type="InterPro" id="IPR052262">
    <property type="entry name" value="E2F-SERTA_domain_protein"/>
</dbReference>
<keyword evidence="2" id="KW-1185">Reference proteome</keyword>